<evidence type="ECO:0000313" key="2">
    <source>
        <dbReference type="Proteomes" id="UP000734854"/>
    </source>
</evidence>
<organism evidence="1 2">
    <name type="scientific">Zingiber officinale</name>
    <name type="common">Ginger</name>
    <name type="synonym">Amomum zingiber</name>
    <dbReference type="NCBI Taxonomy" id="94328"/>
    <lineage>
        <taxon>Eukaryota</taxon>
        <taxon>Viridiplantae</taxon>
        <taxon>Streptophyta</taxon>
        <taxon>Embryophyta</taxon>
        <taxon>Tracheophyta</taxon>
        <taxon>Spermatophyta</taxon>
        <taxon>Magnoliopsida</taxon>
        <taxon>Liliopsida</taxon>
        <taxon>Zingiberales</taxon>
        <taxon>Zingiberaceae</taxon>
        <taxon>Zingiber</taxon>
    </lineage>
</organism>
<protein>
    <submittedName>
        <fullName evidence="1">Uncharacterized protein</fullName>
    </submittedName>
</protein>
<reference evidence="1 2" key="1">
    <citation type="submission" date="2020-08" db="EMBL/GenBank/DDBJ databases">
        <title>Plant Genome Project.</title>
        <authorList>
            <person name="Zhang R.-G."/>
        </authorList>
    </citation>
    <scope>NUCLEOTIDE SEQUENCE [LARGE SCALE GENOMIC DNA]</scope>
    <source>
        <tissue evidence="1">Rhizome</tissue>
    </source>
</reference>
<dbReference type="Proteomes" id="UP000734854">
    <property type="component" value="Unassembled WGS sequence"/>
</dbReference>
<sequence>MQTVNTTNRFGYEFLLKVYKETDDGEKALILDSNIIIESLNFLLSSEFGTSEKATEISNFFKSRSNPLISDTLRQSLKQVMIKERWIQSVKNEFTLCDTIKDLVRKAL</sequence>
<dbReference type="Gene3D" id="1.25.50.20">
    <property type="match status" value="1"/>
</dbReference>
<dbReference type="AlphaFoldDB" id="A0A8J5EYD1"/>
<evidence type="ECO:0000313" key="1">
    <source>
        <dbReference type="EMBL" id="KAG6476950.1"/>
    </source>
</evidence>
<proteinExistence type="predicted"/>
<keyword evidence="2" id="KW-1185">Reference proteome</keyword>
<dbReference type="EMBL" id="JACMSC010000018">
    <property type="protein sequence ID" value="KAG6476950.1"/>
    <property type="molecule type" value="Genomic_DNA"/>
</dbReference>
<gene>
    <name evidence="1" type="ORF">ZIOFF_066200</name>
</gene>
<name>A0A8J5EYD1_ZINOF</name>
<comment type="caution">
    <text evidence="1">The sequence shown here is derived from an EMBL/GenBank/DDBJ whole genome shotgun (WGS) entry which is preliminary data.</text>
</comment>
<accession>A0A8J5EYD1</accession>